<keyword evidence="1" id="KW-0472">Membrane</keyword>
<evidence type="ECO:0000313" key="2">
    <source>
        <dbReference type="EnsemblPlants" id="AET5Gv20490400.1"/>
    </source>
</evidence>
<dbReference type="Proteomes" id="UP000015105">
    <property type="component" value="Chromosome 5D"/>
</dbReference>
<reference evidence="2" key="3">
    <citation type="journal article" date="2017" name="Nature">
        <title>Genome sequence of the progenitor of the wheat D genome Aegilops tauschii.</title>
        <authorList>
            <person name="Luo M.C."/>
            <person name="Gu Y.Q."/>
            <person name="Puiu D."/>
            <person name="Wang H."/>
            <person name="Twardziok S.O."/>
            <person name="Deal K.R."/>
            <person name="Huo N."/>
            <person name="Zhu T."/>
            <person name="Wang L."/>
            <person name="Wang Y."/>
            <person name="McGuire P.E."/>
            <person name="Liu S."/>
            <person name="Long H."/>
            <person name="Ramasamy R.K."/>
            <person name="Rodriguez J.C."/>
            <person name="Van S.L."/>
            <person name="Yuan L."/>
            <person name="Wang Z."/>
            <person name="Xia Z."/>
            <person name="Xiao L."/>
            <person name="Anderson O.D."/>
            <person name="Ouyang S."/>
            <person name="Liang Y."/>
            <person name="Zimin A.V."/>
            <person name="Pertea G."/>
            <person name="Qi P."/>
            <person name="Bennetzen J.L."/>
            <person name="Dai X."/>
            <person name="Dawson M.W."/>
            <person name="Muller H.G."/>
            <person name="Kugler K."/>
            <person name="Rivarola-Duarte L."/>
            <person name="Spannagl M."/>
            <person name="Mayer K.F.X."/>
            <person name="Lu F.H."/>
            <person name="Bevan M.W."/>
            <person name="Leroy P."/>
            <person name="Li P."/>
            <person name="You F.M."/>
            <person name="Sun Q."/>
            <person name="Liu Z."/>
            <person name="Lyons E."/>
            <person name="Wicker T."/>
            <person name="Salzberg S.L."/>
            <person name="Devos K.M."/>
            <person name="Dvorak J."/>
        </authorList>
    </citation>
    <scope>NUCLEOTIDE SEQUENCE [LARGE SCALE GENOMIC DNA]</scope>
    <source>
        <strain evidence="2">cv. AL8/78</strain>
    </source>
</reference>
<dbReference type="Gramene" id="AET5Gv20490400.1">
    <property type="protein sequence ID" value="AET5Gv20490400.1"/>
    <property type="gene ID" value="AET5Gv20490400"/>
</dbReference>
<proteinExistence type="predicted"/>
<reference evidence="2" key="5">
    <citation type="journal article" date="2021" name="G3 (Bethesda)">
        <title>Aegilops tauschii genome assembly Aet v5.0 features greater sequence contiguity and improved annotation.</title>
        <authorList>
            <person name="Wang L."/>
            <person name="Zhu T."/>
            <person name="Rodriguez J.C."/>
            <person name="Deal K.R."/>
            <person name="Dubcovsky J."/>
            <person name="McGuire P.E."/>
            <person name="Lux T."/>
            <person name="Spannagl M."/>
            <person name="Mayer K.F.X."/>
            <person name="Baldrich P."/>
            <person name="Meyers B.C."/>
            <person name="Huo N."/>
            <person name="Gu Y.Q."/>
            <person name="Zhou H."/>
            <person name="Devos K.M."/>
            <person name="Bennetzen J.L."/>
            <person name="Unver T."/>
            <person name="Budak H."/>
            <person name="Gulick P.J."/>
            <person name="Galiba G."/>
            <person name="Kalapos B."/>
            <person name="Nelson D.R."/>
            <person name="Li P."/>
            <person name="You F.M."/>
            <person name="Luo M.C."/>
            <person name="Dvorak J."/>
        </authorList>
    </citation>
    <scope>NUCLEOTIDE SEQUENCE [LARGE SCALE GENOMIC DNA]</scope>
    <source>
        <strain evidence="2">cv. AL8/78</strain>
    </source>
</reference>
<evidence type="ECO:0000256" key="1">
    <source>
        <dbReference type="SAM" id="Phobius"/>
    </source>
</evidence>
<reference evidence="3" key="2">
    <citation type="journal article" date="2017" name="Nat. Plants">
        <title>The Aegilops tauschii genome reveals multiple impacts of transposons.</title>
        <authorList>
            <person name="Zhao G."/>
            <person name="Zou C."/>
            <person name="Li K."/>
            <person name="Wang K."/>
            <person name="Li T."/>
            <person name="Gao L."/>
            <person name="Zhang X."/>
            <person name="Wang H."/>
            <person name="Yang Z."/>
            <person name="Liu X."/>
            <person name="Jiang W."/>
            <person name="Mao L."/>
            <person name="Kong X."/>
            <person name="Jiao Y."/>
            <person name="Jia J."/>
        </authorList>
    </citation>
    <scope>NUCLEOTIDE SEQUENCE [LARGE SCALE GENOMIC DNA]</scope>
    <source>
        <strain evidence="3">cv. AL8/78</strain>
    </source>
</reference>
<organism evidence="2 3">
    <name type="scientific">Aegilops tauschii subsp. strangulata</name>
    <name type="common">Goatgrass</name>
    <dbReference type="NCBI Taxonomy" id="200361"/>
    <lineage>
        <taxon>Eukaryota</taxon>
        <taxon>Viridiplantae</taxon>
        <taxon>Streptophyta</taxon>
        <taxon>Embryophyta</taxon>
        <taxon>Tracheophyta</taxon>
        <taxon>Spermatophyta</taxon>
        <taxon>Magnoliopsida</taxon>
        <taxon>Liliopsida</taxon>
        <taxon>Poales</taxon>
        <taxon>Poaceae</taxon>
        <taxon>BOP clade</taxon>
        <taxon>Pooideae</taxon>
        <taxon>Triticodae</taxon>
        <taxon>Triticeae</taxon>
        <taxon>Triticinae</taxon>
        <taxon>Aegilops</taxon>
    </lineage>
</organism>
<keyword evidence="3" id="KW-1185">Reference proteome</keyword>
<protein>
    <submittedName>
        <fullName evidence="2">Uncharacterized protein</fullName>
    </submittedName>
</protein>
<dbReference type="AlphaFoldDB" id="A0A453KR58"/>
<feature type="transmembrane region" description="Helical" evidence="1">
    <location>
        <begin position="47"/>
        <end position="68"/>
    </location>
</feature>
<keyword evidence="1" id="KW-0812">Transmembrane</keyword>
<accession>A0A453KR58</accession>
<keyword evidence="1" id="KW-1133">Transmembrane helix</keyword>
<dbReference type="EnsemblPlants" id="AET5Gv20490400.1">
    <property type="protein sequence ID" value="AET5Gv20490400.1"/>
    <property type="gene ID" value="AET5Gv20490400"/>
</dbReference>
<reference evidence="2" key="4">
    <citation type="submission" date="2019-03" db="UniProtKB">
        <authorList>
            <consortium name="EnsemblPlants"/>
        </authorList>
    </citation>
    <scope>IDENTIFICATION</scope>
</reference>
<evidence type="ECO:0000313" key="3">
    <source>
        <dbReference type="Proteomes" id="UP000015105"/>
    </source>
</evidence>
<sequence>MKTKERRVDKPSFYMVFLGEGVRLTELDFDFLLLLCCCDSFSHLFSSFGVLSFYTLVGALPCLAVLSWRPLRCQSVKDVGNIKERERVREKHVCLPPCGYGSSPRCRTAEDTLIRC</sequence>
<feature type="transmembrane region" description="Helical" evidence="1">
    <location>
        <begin position="12"/>
        <end position="35"/>
    </location>
</feature>
<name>A0A453KR58_AEGTS</name>
<reference evidence="3" key="1">
    <citation type="journal article" date="2014" name="Science">
        <title>Ancient hybridizations among the ancestral genomes of bread wheat.</title>
        <authorList>
            <consortium name="International Wheat Genome Sequencing Consortium,"/>
            <person name="Marcussen T."/>
            <person name="Sandve S.R."/>
            <person name="Heier L."/>
            <person name="Spannagl M."/>
            <person name="Pfeifer M."/>
            <person name="Jakobsen K.S."/>
            <person name="Wulff B.B."/>
            <person name="Steuernagel B."/>
            <person name="Mayer K.F."/>
            <person name="Olsen O.A."/>
        </authorList>
    </citation>
    <scope>NUCLEOTIDE SEQUENCE [LARGE SCALE GENOMIC DNA]</scope>
    <source>
        <strain evidence="3">cv. AL8/78</strain>
    </source>
</reference>